<keyword evidence="4" id="KW-1003">Cell membrane</keyword>
<evidence type="ECO:0000256" key="3">
    <source>
        <dbReference type="ARBA" id="ARBA00022448"/>
    </source>
</evidence>
<keyword evidence="5 8" id="KW-0812">Transmembrane</keyword>
<keyword evidence="6 8" id="KW-1133">Transmembrane helix</keyword>
<protein>
    <submittedName>
        <fullName evidence="9">Multisubunit sodium/proton antiporter MrpF subunit</fullName>
    </submittedName>
</protein>
<dbReference type="RefSeq" id="WP_141915390.1">
    <property type="nucleotide sequence ID" value="NZ_BAAAYS010000012.1"/>
</dbReference>
<comment type="similarity">
    <text evidence="2">Belongs to the CPA3 antiporters (TC 2.A.63) subunit F family.</text>
</comment>
<evidence type="ECO:0000256" key="5">
    <source>
        <dbReference type="ARBA" id="ARBA00022692"/>
    </source>
</evidence>
<keyword evidence="7 8" id="KW-0472">Membrane</keyword>
<comment type="caution">
    <text evidence="9">The sequence shown here is derived from an EMBL/GenBank/DDBJ whole genome shotgun (WGS) entry which is preliminary data.</text>
</comment>
<feature type="transmembrane region" description="Helical" evidence="8">
    <location>
        <begin position="36"/>
        <end position="56"/>
    </location>
</feature>
<dbReference type="OrthoDB" id="3733837at2"/>
<evidence type="ECO:0000256" key="6">
    <source>
        <dbReference type="ARBA" id="ARBA00022989"/>
    </source>
</evidence>
<feature type="transmembrane region" description="Helical" evidence="8">
    <location>
        <begin position="62"/>
        <end position="84"/>
    </location>
</feature>
<evidence type="ECO:0000313" key="9">
    <source>
        <dbReference type="EMBL" id="TQM65587.1"/>
    </source>
</evidence>
<dbReference type="AlphaFoldDB" id="A0A543I4U7"/>
<dbReference type="Pfam" id="PF04066">
    <property type="entry name" value="MrpF_PhaF"/>
    <property type="match status" value="1"/>
</dbReference>
<keyword evidence="3" id="KW-0813">Transport</keyword>
<feature type="transmembrane region" description="Helical" evidence="8">
    <location>
        <begin position="6"/>
        <end position="24"/>
    </location>
</feature>
<evidence type="ECO:0000256" key="2">
    <source>
        <dbReference type="ARBA" id="ARBA00009212"/>
    </source>
</evidence>
<dbReference type="PANTHER" id="PTHR34702:SF1">
    <property type="entry name" value="NA(+)_H(+) ANTIPORTER SUBUNIT F"/>
    <property type="match status" value="1"/>
</dbReference>
<keyword evidence="10" id="KW-1185">Reference proteome</keyword>
<reference evidence="9 10" key="1">
    <citation type="submission" date="2019-06" db="EMBL/GenBank/DDBJ databases">
        <title>Sequencing the genomes of 1000 actinobacteria strains.</title>
        <authorList>
            <person name="Klenk H.-P."/>
        </authorList>
    </citation>
    <scope>NUCLEOTIDE SEQUENCE [LARGE SCALE GENOMIC DNA]</scope>
    <source>
        <strain evidence="9 10">DSM 18031</strain>
    </source>
</reference>
<dbReference type="GO" id="GO:0015385">
    <property type="term" value="F:sodium:proton antiporter activity"/>
    <property type="evidence" value="ECO:0007669"/>
    <property type="project" value="TreeGrafter"/>
</dbReference>
<proteinExistence type="inferred from homology"/>
<evidence type="ECO:0000256" key="7">
    <source>
        <dbReference type="ARBA" id="ARBA00023136"/>
    </source>
</evidence>
<organism evidence="9 10">
    <name type="scientific">Klugiella xanthotipulae</name>
    <dbReference type="NCBI Taxonomy" id="244735"/>
    <lineage>
        <taxon>Bacteria</taxon>
        <taxon>Bacillati</taxon>
        <taxon>Actinomycetota</taxon>
        <taxon>Actinomycetes</taxon>
        <taxon>Micrococcales</taxon>
        <taxon>Microbacteriaceae</taxon>
        <taxon>Klugiella</taxon>
    </lineage>
</organism>
<evidence type="ECO:0000313" key="10">
    <source>
        <dbReference type="Proteomes" id="UP000318331"/>
    </source>
</evidence>
<gene>
    <name evidence="9" type="ORF">FB466_0392</name>
</gene>
<dbReference type="GO" id="GO:0005886">
    <property type="term" value="C:plasma membrane"/>
    <property type="evidence" value="ECO:0007669"/>
    <property type="project" value="UniProtKB-SubCell"/>
</dbReference>
<name>A0A543I4U7_9MICO</name>
<evidence type="ECO:0000256" key="1">
    <source>
        <dbReference type="ARBA" id="ARBA00004651"/>
    </source>
</evidence>
<dbReference type="PANTHER" id="PTHR34702">
    <property type="entry name" value="NA(+)/H(+) ANTIPORTER SUBUNIT F1"/>
    <property type="match status" value="1"/>
</dbReference>
<accession>A0A543I4U7</accession>
<comment type="subcellular location">
    <subcellularLocation>
        <location evidence="1">Cell membrane</location>
        <topology evidence="1">Multi-pass membrane protein</topology>
    </subcellularLocation>
</comment>
<dbReference type="EMBL" id="VFPN01000001">
    <property type="protein sequence ID" value="TQM65587.1"/>
    <property type="molecule type" value="Genomic_DNA"/>
</dbReference>
<evidence type="ECO:0000256" key="8">
    <source>
        <dbReference type="SAM" id="Phobius"/>
    </source>
</evidence>
<evidence type="ECO:0000256" key="4">
    <source>
        <dbReference type="ARBA" id="ARBA00022475"/>
    </source>
</evidence>
<dbReference type="InterPro" id="IPR007208">
    <property type="entry name" value="MrpF/PhaF-like"/>
</dbReference>
<dbReference type="Proteomes" id="UP000318331">
    <property type="component" value="Unassembled WGS sequence"/>
</dbReference>
<sequence>MSLLHLAGLIVGIFLVIGAICAIARVIIGPTALDRILALDVLLAIVLCSLGADMAINRHADTLPVLVVLAFFGVTGSISITRFISRREEP</sequence>